<dbReference type="InterPro" id="IPR051681">
    <property type="entry name" value="Ser/Thr_Kinases-Pseudokinases"/>
</dbReference>
<dbReference type="GO" id="GO:0004674">
    <property type="term" value="F:protein serine/threonine kinase activity"/>
    <property type="evidence" value="ECO:0007669"/>
    <property type="project" value="TreeGrafter"/>
</dbReference>
<dbReference type="PROSITE" id="PS00108">
    <property type="entry name" value="PROTEIN_KINASE_ST"/>
    <property type="match status" value="1"/>
</dbReference>
<protein>
    <submittedName>
        <fullName evidence="2">Tyrosine-protein kinase CSK</fullName>
    </submittedName>
</protein>
<evidence type="ECO:0000313" key="3">
    <source>
        <dbReference type="Proteomes" id="UP000044841"/>
    </source>
</evidence>
<keyword evidence="2" id="KW-0808">Transferase</keyword>
<dbReference type="PROSITE" id="PS50011">
    <property type="entry name" value="PROTEIN_KINASE_DOM"/>
    <property type="match status" value="2"/>
</dbReference>
<keyword evidence="2" id="KW-0418">Kinase</keyword>
<gene>
    <name evidence="2" type="ORF">RSOLAG22IIIB_10798</name>
</gene>
<reference evidence="2 3" key="1">
    <citation type="submission" date="2015-07" db="EMBL/GenBank/DDBJ databases">
        <authorList>
            <person name="Noorani M."/>
        </authorList>
    </citation>
    <scope>NUCLEOTIDE SEQUENCE [LARGE SCALE GENOMIC DNA]</scope>
    <source>
        <strain evidence="2">BBA 69670</strain>
    </source>
</reference>
<feature type="domain" description="Protein kinase" evidence="1">
    <location>
        <begin position="190"/>
        <end position="459"/>
    </location>
</feature>
<dbReference type="PROSITE" id="PS00109">
    <property type="entry name" value="PROTEIN_KINASE_TYR"/>
    <property type="match status" value="1"/>
</dbReference>
<proteinExistence type="predicted"/>
<dbReference type="PANTHER" id="PTHR44329:SF214">
    <property type="entry name" value="PROTEIN KINASE DOMAIN-CONTAINING PROTEIN"/>
    <property type="match status" value="1"/>
</dbReference>
<dbReference type="EMBL" id="CYGV01001383">
    <property type="protein sequence ID" value="CUA73447.1"/>
    <property type="molecule type" value="Genomic_DNA"/>
</dbReference>
<dbReference type="Pfam" id="PF07714">
    <property type="entry name" value="PK_Tyr_Ser-Thr"/>
    <property type="match status" value="2"/>
</dbReference>
<sequence length="459" mass="51691">MIHGDLKATNILVSQDLSIKISDFDCSIVSDCSLVFSATGQAISLRWAAPELMGSSEDETNVEKTRQSDVYALGMTLLEIVTGEAPYSEYRFDVGVMKAVVIGKLPKRPAALREGNRKDAFWNLLEQCWNPDQTARPSAQRVLTRLQFETDPPEFKELGLAPKYMSLQDMFEWLLYCGRVDLSSKMDPGQDTAVIASIGSFGDIWRGELYDGTKVAIKAIRPSTFERIDYEKMKRAAREIYLWSRLAHPNIHQLMGIIVFKDHQLGMVSQWMENGNLSECMRKAPDFDRHQTCIQITSAIACMHHQGVVHGDVRSSNVLVSQEGAAKLASFKLANVTPNVIDSSPEYRPWRTSVRWEAPELILERGTKSESTDVYALGMTILEILTGKVPYPECRRDFHVVMRVQKGILPTRPMDSLGNDERSNRMWELMVSCWNRDPAARPTAAEVLESLNTISSLHA</sequence>
<dbReference type="InterPro" id="IPR008266">
    <property type="entry name" value="Tyr_kinase_AS"/>
</dbReference>
<feature type="domain" description="Protein kinase" evidence="1">
    <location>
        <begin position="1"/>
        <end position="148"/>
    </location>
</feature>
<dbReference type="Proteomes" id="UP000044841">
    <property type="component" value="Unassembled WGS sequence"/>
</dbReference>
<dbReference type="SMART" id="SM00220">
    <property type="entry name" value="S_TKc"/>
    <property type="match status" value="1"/>
</dbReference>
<dbReference type="InterPro" id="IPR011009">
    <property type="entry name" value="Kinase-like_dom_sf"/>
</dbReference>
<keyword evidence="3" id="KW-1185">Reference proteome</keyword>
<evidence type="ECO:0000259" key="1">
    <source>
        <dbReference type="PROSITE" id="PS50011"/>
    </source>
</evidence>
<evidence type="ECO:0000313" key="2">
    <source>
        <dbReference type="EMBL" id="CUA73447.1"/>
    </source>
</evidence>
<dbReference type="InterPro" id="IPR001245">
    <property type="entry name" value="Ser-Thr/Tyr_kinase_cat_dom"/>
</dbReference>
<accession>A0A0K6G5D7</accession>
<dbReference type="AlphaFoldDB" id="A0A0K6G5D7"/>
<dbReference type="Gene3D" id="1.10.510.10">
    <property type="entry name" value="Transferase(Phosphotransferase) domain 1"/>
    <property type="match status" value="2"/>
</dbReference>
<name>A0A0K6G5D7_9AGAM</name>
<dbReference type="InterPro" id="IPR000719">
    <property type="entry name" value="Prot_kinase_dom"/>
</dbReference>
<dbReference type="GO" id="GO:0005524">
    <property type="term" value="F:ATP binding"/>
    <property type="evidence" value="ECO:0007669"/>
    <property type="project" value="InterPro"/>
</dbReference>
<dbReference type="PANTHER" id="PTHR44329">
    <property type="entry name" value="SERINE/THREONINE-PROTEIN KINASE TNNI3K-RELATED"/>
    <property type="match status" value="1"/>
</dbReference>
<dbReference type="SUPFAM" id="SSF56112">
    <property type="entry name" value="Protein kinase-like (PK-like)"/>
    <property type="match status" value="2"/>
</dbReference>
<dbReference type="InterPro" id="IPR008271">
    <property type="entry name" value="Ser/Thr_kinase_AS"/>
</dbReference>
<organism evidence="2 3">
    <name type="scientific">Rhizoctonia solani</name>
    <dbReference type="NCBI Taxonomy" id="456999"/>
    <lineage>
        <taxon>Eukaryota</taxon>
        <taxon>Fungi</taxon>
        <taxon>Dikarya</taxon>
        <taxon>Basidiomycota</taxon>
        <taxon>Agaricomycotina</taxon>
        <taxon>Agaricomycetes</taxon>
        <taxon>Cantharellales</taxon>
        <taxon>Ceratobasidiaceae</taxon>
        <taxon>Rhizoctonia</taxon>
    </lineage>
</organism>